<keyword evidence="3" id="KW-1185">Reference proteome</keyword>
<dbReference type="Proteomes" id="UP000245959">
    <property type="component" value="Unassembled WGS sequence"/>
</dbReference>
<evidence type="ECO:0008006" key="4">
    <source>
        <dbReference type="Google" id="ProtNLM"/>
    </source>
</evidence>
<feature type="signal peptide" evidence="1">
    <location>
        <begin position="1"/>
        <end position="21"/>
    </location>
</feature>
<feature type="chain" id="PRO_5015669738" description="Beta-galactosidase-like protein" evidence="1">
    <location>
        <begin position="22"/>
        <end position="1085"/>
    </location>
</feature>
<dbReference type="SUPFAM" id="SSF51445">
    <property type="entry name" value="(Trans)glycosidases"/>
    <property type="match status" value="1"/>
</dbReference>
<dbReference type="GeneID" id="78294642"/>
<dbReference type="InterPro" id="IPR029062">
    <property type="entry name" value="Class_I_gatase-like"/>
</dbReference>
<gene>
    <name evidence="2" type="ORF">C8D82_10787</name>
</gene>
<accession>A0A2U1B6V9</accession>
<dbReference type="RefSeq" id="WP_116883333.1">
    <property type="nucleotide sequence ID" value="NZ_CABMMC010000149.1"/>
</dbReference>
<name>A0A2U1B6V9_9BACT</name>
<evidence type="ECO:0000313" key="3">
    <source>
        <dbReference type="Proteomes" id="UP000245959"/>
    </source>
</evidence>
<comment type="caution">
    <text evidence="2">The sequence shown here is derived from an EMBL/GenBank/DDBJ whole genome shotgun (WGS) entry which is preliminary data.</text>
</comment>
<dbReference type="Gene3D" id="3.20.20.80">
    <property type="entry name" value="Glycosidases"/>
    <property type="match status" value="1"/>
</dbReference>
<proteinExistence type="predicted"/>
<protein>
    <recommendedName>
        <fullName evidence="4">Beta-galactosidase-like protein</fullName>
    </recommendedName>
</protein>
<dbReference type="Gene3D" id="3.40.50.880">
    <property type="match status" value="1"/>
</dbReference>
<sequence length="1085" mass="125010">MKRVLLSAMLFVAAAAGGAPLAWQDSEFARVAETDGEFSRVVYRNPERKSFTLKLAKPLELARDVHRVTFWFARLKGDFELSFIIRDAAGKEHLLGGYSSRPSFHTIHYDAMHEFSVWCFYENKTDFFTPENVTERIREEVLPGIAPIVEKRLWPRPFELVGLRIQPAPGPQTDEARHDVENIRAGRGEFWLKTPEFVTVNGLDAKYNWFMRDRLRAGLDAHRPKIFPDDLTGEQGKIRCRIEVSPGYQQPAVWRAERVFEIDKSRPVELFRQAVELPELAPGIYEVKGKTWREDGSFAEARLMRLYVNFGSNAPEVAPLAPAGTYWESGRKDHVFPAGTRQAELVLRNAGKNDCRIEVRDWLKRPVRFEVVQRRPEWKVRIPVEDGTDYTIAADLLREGRAVDRAELHFGVASPPAPAEIRPVPANVTPYCDYFKTGNLSVAADYWEEMFYSNWEFGDWPRIDYEYVVEHFDRWIDRQVAPRRKNFSAVTLKPIWHGMEPLPGVFRFSEMDRRIRFLRDRGMKYNLMPMPGSGMPEVPWWWPDNQPVLTQYGYPLNYGSRAWFGLQKMPTRMPFQSFDAAYRTGFRTYFEELLKRYAADDNLHSYILIYPNFMDYPWGREPTYVDYSRAGQQGFANWLKSQGRKPEPMPRVFTLPDVGAGETGPMLSSGMRDFMEYRFSIYTEVYRDVIALIRKYDPVRPIVLYNRHMPNAIEPLLPVLRGKGVAFQHEDSPCVSSLGLASMCYLAGVPFQRENHQFVPTSTLTIDSDIFYGSVYREPWLWTYRWHSRMKGDGLRALPSLDYLAACYPAIREWIAAEPDEPEVVVYASKTDQLFRKRDTTFQNITGIEPFLDLFSYKQIPVHMKSEYTPWVKLDRFKLAVVNAPLLRESAMLELAEYVKNGGRLLLIGNAGEFCYEKPELRHELTRLLGRENPDVFRIAAKKNPLPAPGGAPFGDWFYDPETYETVLEAAGVKRRIRLEHPDGTLDRGFETVRKQKDGVIYAAVQRRSAGGSKAILDEAAAEKKYGRAATRVVLSGLPDGDYLVEKFHREARRIGVLKSVGGRLAFDADPVRIGELQLYRITPQ</sequence>
<evidence type="ECO:0000313" key="2">
    <source>
        <dbReference type="EMBL" id="PVY44332.1"/>
    </source>
</evidence>
<dbReference type="EMBL" id="QEKH01000007">
    <property type="protein sequence ID" value="PVY44332.1"/>
    <property type="molecule type" value="Genomic_DNA"/>
</dbReference>
<reference evidence="2 3" key="1">
    <citation type="submission" date="2018-04" db="EMBL/GenBank/DDBJ databases">
        <title>Genomic Encyclopedia of Type Strains, Phase IV (KMG-IV): sequencing the most valuable type-strain genomes for metagenomic binning, comparative biology and taxonomic classification.</title>
        <authorList>
            <person name="Goeker M."/>
        </authorList>
    </citation>
    <scope>NUCLEOTIDE SEQUENCE [LARGE SCALE GENOMIC DNA]</scope>
    <source>
        <strain evidence="2 3">DSM 14823</strain>
    </source>
</reference>
<evidence type="ECO:0000256" key="1">
    <source>
        <dbReference type="SAM" id="SignalP"/>
    </source>
</evidence>
<dbReference type="InterPro" id="IPR017853">
    <property type="entry name" value="GH"/>
</dbReference>
<dbReference type="OrthoDB" id="9800974at2"/>
<dbReference type="AlphaFoldDB" id="A0A2U1B6V9"/>
<keyword evidence="1" id="KW-0732">Signal</keyword>
<organism evidence="2 3">
    <name type="scientific">Victivallis vadensis</name>
    <dbReference type="NCBI Taxonomy" id="172901"/>
    <lineage>
        <taxon>Bacteria</taxon>
        <taxon>Pseudomonadati</taxon>
        <taxon>Lentisphaerota</taxon>
        <taxon>Lentisphaeria</taxon>
        <taxon>Victivallales</taxon>
        <taxon>Victivallaceae</taxon>
        <taxon>Victivallis</taxon>
    </lineage>
</organism>